<reference evidence="1" key="1">
    <citation type="submission" date="2021-05" db="UniProtKB">
        <authorList>
            <consortium name="EnsemblPlants"/>
        </authorList>
    </citation>
    <scope>IDENTIFICATION</scope>
    <source>
        <strain evidence="1">subsp. malaccensis</strain>
    </source>
</reference>
<dbReference type="Gramene" id="Ma04_t29790.1">
    <property type="protein sequence ID" value="Ma04_p29790.1"/>
    <property type="gene ID" value="Ma04_g29790"/>
</dbReference>
<organism evidence="1 2">
    <name type="scientific">Musa acuminata subsp. malaccensis</name>
    <name type="common">Wild banana</name>
    <name type="synonym">Musa malaccensis</name>
    <dbReference type="NCBI Taxonomy" id="214687"/>
    <lineage>
        <taxon>Eukaryota</taxon>
        <taxon>Viridiplantae</taxon>
        <taxon>Streptophyta</taxon>
        <taxon>Embryophyta</taxon>
        <taxon>Tracheophyta</taxon>
        <taxon>Spermatophyta</taxon>
        <taxon>Magnoliopsida</taxon>
        <taxon>Liliopsida</taxon>
        <taxon>Zingiberales</taxon>
        <taxon>Musaceae</taxon>
        <taxon>Musa</taxon>
    </lineage>
</organism>
<keyword evidence="2" id="KW-1185">Reference proteome</keyword>
<dbReference type="Proteomes" id="UP000012960">
    <property type="component" value="Unplaced"/>
</dbReference>
<sequence>MSKAKPMSASSSSRSTGITSPYNELFWCERL</sequence>
<accession>A0A804IVF6</accession>
<name>A0A804IVF6_MUSAM</name>
<evidence type="ECO:0000313" key="1">
    <source>
        <dbReference type="EnsemblPlants" id="Ma04_p29790.1"/>
    </source>
</evidence>
<dbReference type="EnsemblPlants" id="Ma04_t29790.1">
    <property type="protein sequence ID" value="Ma04_p29790.1"/>
    <property type="gene ID" value="Ma04_g29790"/>
</dbReference>
<proteinExistence type="predicted"/>
<protein>
    <submittedName>
        <fullName evidence="1">Uncharacterized protein</fullName>
    </submittedName>
</protein>
<dbReference type="InParanoid" id="A0A804IVF6"/>
<evidence type="ECO:0000313" key="2">
    <source>
        <dbReference type="Proteomes" id="UP000012960"/>
    </source>
</evidence>
<dbReference type="AlphaFoldDB" id="A0A804IVF6"/>